<sequence>MTIWRLLRTDPADAATNMALDEALLDRARETGEAVLRVYEWAAPSLSLGRNQSAAGWYGARRAAALGVAVVRRLTGGRAVVHARELTYSVTAPVVAGEPLRESYARINAVLVRALRRLGVAAEVAAARGATPRPDAAPCFEAPTAGELVVRGRKLVGSAQWRDDGALLQHGSVLVDDDQALLAELALRPLPPPPPAATLRAELGAAPSAAAFLDALGGAVRELEDRRAAPLAADGALWARAAGCRARYLDDAWTWRR</sequence>
<reference evidence="2" key="1">
    <citation type="submission" date="2020-02" db="EMBL/GenBank/DDBJ databases">
        <authorList>
            <person name="Meier V. D."/>
        </authorList>
    </citation>
    <scope>NUCLEOTIDE SEQUENCE</scope>
    <source>
        <strain evidence="2">AVDCRST_MAG11</strain>
    </source>
</reference>
<dbReference type="Gene3D" id="3.30.930.10">
    <property type="entry name" value="Bira Bifunctional Protein, Domain 2"/>
    <property type="match status" value="1"/>
</dbReference>
<dbReference type="GO" id="GO:0016874">
    <property type="term" value="F:ligase activity"/>
    <property type="evidence" value="ECO:0007669"/>
    <property type="project" value="UniProtKB-KW"/>
</dbReference>
<accession>A0A6J4M494</accession>
<dbReference type="PANTHER" id="PTHR43679:SF2">
    <property type="entry name" value="OCTANOYL-[GCVH]:PROTEIN N-OCTANOYLTRANSFERASE"/>
    <property type="match status" value="1"/>
</dbReference>
<dbReference type="AlphaFoldDB" id="A0A6J4M494"/>
<protein>
    <submittedName>
        <fullName evidence="2">Lipoate-protein ligase A</fullName>
    </submittedName>
</protein>
<keyword evidence="2" id="KW-0436">Ligase</keyword>
<dbReference type="EMBL" id="CADCTU010000746">
    <property type="protein sequence ID" value="CAA9349520.1"/>
    <property type="molecule type" value="Genomic_DNA"/>
</dbReference>
<dbReference type="InterPro" id="IPR050664">
    <property type="entry name" value="Octanoyltrans_LipM/LipL"/>
</dbReference>
<dbReference type="PANTHER" id="PTHR43679">
    <property type="entry name" value="OCTANOYLTRANSFERASE LIPM-RELATED"/>
    <property type="match status" value="1"/>
</dbReference>
<dbReference type="InterPro" id="IPR004143">
    <property type="entry name" value="BPL_LPL_catalytic"/>
</dbReference>
<dbReference type="Pfam" id="PF21948">
    <property type="entry name" value="LplA-B_cat"/>
    <property type="match status" value="1"/>
</dbReference>
<dbReference type="SUPFAM" id="SSF55681">
    <property type="entry name" value="Class II aaRS and biotin synthetases"/>
    <property type="match status" value="1"/>
</dbReference>
<name>A0A6J4M494_9BACT</name>
<gene>
    <name evidence="2" type="ORF">AVDCRST_MAG11-3439</name>
</gene>
<proteinExistence type="predicted"/>
<organism evidence="2">
    <name type="scientific">uncultured Gemmatimonadaceae bacterium</name>
    <dbReference type="NCBI Taxonomy" id="246130"/>
    <lineage>
        <taxon>Bacteria</taxon>
        <taxon>Pseudomonadati</taxon>
        <taxon>Gemmatimonadota</taxon>
        <taxon>Gemmatimonadia</taxon>
        <taxon>Gemmatimonadales</taxon>
        <taxon>Gemmatimonadaceae</taxon>
        <taxon>environmental samples</taxon>
    </lineage>
</organism>
<dbReference type="InterPro" id="IPR045864">
    <property type="entry name" value="aa-tRNA-synth_II/BPL/LPL"/>
</dbReference>
<evidence type="ECO:0000313" key="2">
    <source>
        <dbReference type="EMBL" id="CAA9349520.1"/>
    </source>
</evidence>
<dbReference type="PROSITE" id="PS51733">
    <property type="entry name" value="BPL_LPL_CATALYTIC"/>
    <property type="match status" value="1"/>
</dbReference>
<feature type="domain" description="BPL/LPL catalytic" evidence="1">
    <location>
        <begin position="30"/>
        <end position="228"/>
    </location>
</feature>
<evidence type="ECO:0000259" key="1">
    <source>
        <dbReference type="PROSITE" id="PS51733"/>
    </source>
</evidence>